<evidence type="ECO:0000313" key="10">
    <source>
        <dbReference type="EMBL" id="MDT7846999.1"/>
    </source>
</evidence>
<feature type="compositionally biased region" description="Low complexity" evidence="8">
    <location>
        <begin position="315"/>
        <end position="325"/>
    </location>
</feature>
<feature type="domain" description="Protein kinase" evidence="9">
    <location>
        <begin position="22"/>
        <end position="270"/>
    </location>
</feature>
<feature type="region of interest" description="Disordered" evidence="8">
    <location>
        <begin position="315"/>
        <end position="347"/>
    </location>
</feature>
<evidence type="ECO:0000256" key="6">
    <source>
        <dbReference type="ARBA" id="ARBA00022840"/>
    </source>
</evidence>
<evidence type="ECO:0000256" key="8">
    <source>
        <dbReference type="SAM" id="MobiDB-lite"/>
    </source>
</evidence>
<reference evidence="11" key="1">
    <citation type="submission" date="2023-07" db="EMBL/GenBank/DDBJ databases">
        <title>Draft genome sequence of the endophytic actinobacterium Streptomyces justiciae WPN32, a potential antibiotic producer.</title>
        <authorList>
            <person name="Yasawong M."/>
            <person name="Pana W."/>
            <person name="Ganta P."/>
            <person name="Santapan N."/>
            <person name="Songngamsuk T."/>
            <person name="Phatcharaharikarn M."/>
            <person name="Kerdtoob S."/>
            <person name="Nantapong N."/>
        </authorList>
    </citation>
    <scope>NUCLEOTIDE SEQUENCE [LARGE SCALE GENOMIC DNA]</scope>
    <source>
        <strain evidence="11">WPN32</strain>
    </source>
</reference>
<feature type="compositionally biased region" description="Pro residues" evidence="8">
    <location>
        <begin position="326"/>
        <end position="338"/>
    </location>
</feature>
<dbReference type="InterPro" id="IPR011009">
    <property type="entry name" value="Kinase-like_dom_sf"/>
</dbReference>
<dbReference type="SUPFAM" id="SSF56112">
    <property type="entry name" value="Protein kinase-like (PK-like)"/>
    <property type="match status" value="1"/>
</dbReference>
<evidence type="ECO:0000313" key="11">
    <source>
        <dbReference type="Proteomes" id="UP001257948"/>
    </source>
</evidence>
<dbReference type="Gene3D" id="1.10.510.10">
    <property type="entry name" value="Transferase(Phosphotransferase) domain 1"/>
    <property type="match status" value="1"/>
</dbReference>
<evidence type="ECO:0000256" key="5">
    <source>
        <dbReference type="ARBA" id="ARBA00022777"/>
    </source>
</evidence>
<dbReference type="Proteomes" id="UP001257948">
    <property type="component" value="Unassembled WGS sequence"/>
</dbReference>
<dbReference type="InterPro" id="IPR000719">
    <property type="entry name" value="Prot_kinase_dom"/>
</dbReference>
<keyword evidence="3 10" id="KW-0808">Transferase</keyword>
<organism evidence="10 11">
    <name type="scientific">Streptomyces justiciae</name>
    <dbReference type="NCBI Taxonomy" id="2780140"/>
    <lineage>
        <taxon>Bacteria</taxon>
        <taxon>Bacillati</taxon>
        <taxon>Actinomycetota</taxon>
        <taxon>Actinomycetes</taxon>
        <taxon>Kitasatosporales</taxon>
        <taxon>Streptomycetaceae</taxon>
        <taxon>Streptomyces</taxon>
    </lineage>
</organism>
<dbReference type="PROSITE" id="PS00107">
    <property type="entry name" value="PROTEIN_KINASE_ATP"/>
    <property type="match status" value="1"/>
</dbReference>
<keyword evidence="2" id="KW-0723">Serine/threonine-protein kinase</keyword>
<sequence length="490" mass="52829">MVVGEDPETSAMAGQWLVGGRYRLTERLGAGGMGAVWAGRDTLVDREVAVKEAHATEGGPGVERILREARAAARVDHPAVVTVHDVVVEDGHPWIVMERVHGESLAARLERDGALPEREAARIGLEVAQALAAAHARGVLHRDVKPGNVLLGSGGRVVLTDFGIAYIAGEEALTRSGEFVGSLAYTAPERMGGQRPEPASDLWSLGVLLYEMVEGGSPFRRGSMEGTVGAVLTAEVPPLRRAVALAPVITALLAKDPTARPTTRTVTEMLRDVATATVPVRPSSAARSRRRVWWAAALFGAAALAVVTPPAVDRFGDGPASGPSPSASPAPRTSPKPSPTATSGYERVREAEFELEVPAGWRHHGENAHAQYIYTSGEYELIVVPGRDAVADYTDDLMTYQREMEMELQPYRDTEWGTASGLRTLEVDGHTSAEGQFTWQHGEVLQRYVRNRVMNIDGRIHVLVASGPEAERDAVSRLYDHVVKTYTPRS</sequence>
<keyword evidence="5 10" id="KW-0418">Kinase</keyword>
<keyword evidence="4 7" id="KW-0547">Nucleotide-binding</keyword>
<evidence type="ECO:0000256" key="4">
    <source>
        <dbReference type="ARBA" id="ARBA00022741"/>
    </source>
</evidence>
<dbReference type="EMBL" id="JAVTLL010000042">
    <property type="protein sequence ID" value="MDT7846999.1"/>
    <property type="molecule type" value="Genomic_DNA"/>
</dbReference>
<keyword evidence="11" id="KW-1185">Reference proteome</keyword>
<dbReference type="Pfam" id="PF00069">
    <property type="entry name" value="Pkinase"/>
    <property type="match status" value="1"/>
</dbReference>
<evidence type="ECO:0000256" key="3">
    <source>
        <dbReference type="ARBA" id="ARBA00022679"/>
    </source>
</evidence>
<accession>A0ABU3M660</accession>
<comment type="caution">
    <text evidence="10">The sequence shown here is derived from an EMBL/GenBank/DDBJ whole genome shotgun (WGS) entry which is preliminary data.</text>
</comment>
<dbReference type="PROSITE" id="PS00108">
    <property type="entry name" value="PROTEIN_KINASE_ST"/>
    <property type="match status" value="1"/>
</dbReference>
<feature type="binding site" evidence="7">
    <location>
        <position position="51"/>
    </location>
    <ligand>
        <name>ATP</name>
        <dbReference type="ChEBI" id="CHEBI:30616"/>
    </ligand>
</feature>
<protein>
    <recommendedName>
        <fullName evidence="1">non-specific serine/threonine protein kinase</fullName>
        <ecNumber evidence="1">2.7.11.1</ecNumber>
    </recommendedName>
</protein>
<dbReference type="PANTHER" id="PTHR43289">
    <property type="entry name" value="MITOGEN-ACTIVATED PROTEIN KINASE KINASE KINASE 20-RELATED"/>
    <property type="match status" value="1"/>
</dbReference>
<dbReference type="PANTHER" id="PTHR43289:SF6">
    <property type="entry name" value="SERINE_THREONINE-PROTEIN KINASE NEKL-3"/>
    <property type="match status" value="1"/>
</dbReference>
<dbReference type="InterPro" id="IPR017441">
    <property type="entry name" value="Protein_kinase_ATP_BS"/>
</dbReference>
<name>A0ABU3M660_9ACTN</name>
<dbReference type="RefSeq" id="WP_314207214.1">
    <property type="nucleotide sequence ID" value="NZ_JAVTLL010000042.1"/>
</dbReference>
<dbReference type="PROSITE" id="PS50011">
    <property type="entry name" value="PROTEIN_KINASE_DOM"/>
    <property type="match status" value="1"/>
</dbReference>
<dbReference type="Gene3D" id="3.30.200.20">
    <property type="entry name" value="Phosphorylase Kinase, domain 1"/>
    <property type="match status" value="1"/>
</dbReference>
<proteinExistence type="predicted"/>
<dbReference type="EC" id="2.7.11.1" evidence="1"/>
<gene>
    <name evidence="10" type="ORF">RQC66_40405</name>
</gene>
<dbReference type="CDD" id="cd14014">
    <property type="entry name" value="STKc_PknB_like"/>
    <property type="match status" value="1"/>
</dbReference>
<evidence type="ECO:0000259" key="9">
    <source>
        <dbReference type="PROSITE" id="PS50011"/>
    </source>
</evidence>
<evidence type="ECO:0000256" key="7">
    <source>
        <dbReference type="PROSITE-ProRule" id="PRU10141"/>
    </source>
</evidence>
<dbReference type="GO" id="GO:0004674">
    <property type="term" value="F:protein serine/threonine kinase activity"/>
    <property type="evidence" value="ECO:0007669"/>
    <property type="project" value="UniProtKB-EC"/>
</dbReference>
<evidence type="ECO:0000256" key="1">
    <source>
        <dbReference type="ARBA" id="ARBA00012513"/>
    </source>
</evidence>
<keyword evidence="6 7" id="KW-0067">ATP-binding</keyword>
<dbReference type="InterPro" id="IPR008271">
    <property type="entry name" value="Ser/Thr_kinase_AS"/>
</dbReference>
<evidence type="ECO:0000256" key="2">
    <source>
        <dbReference type="ARBA" id="ARBA00022527"/>
    </source>
</evidence>
<dbReference type="SMART" id="SM00220">
    <property type="entry name" value="S_TKc"/>
    <property type="match status" value="1"/>
</dbReference>